<feature type="compositionally biased region" description="Basic and acidic residues" evidence="8">
    <location>
        <begin position="223"/>
        <end position="241"/>
    </location>
</feature>
<dbReference type="GO" id="GO:0008270">
    <property type="term" value="F:zinc ion binding"/>
    <property type="evidence" value="ECO:0007669"/>
    <property type="project" value="UniProtKB-KW"/>
</dbReference>
<feature type="region of interest" description="Disordered" evidence="8">
    <location>
        <begin position="556"/>
        <end position="588"/>
    </location>
</feature>
<evidence type="ECO:0000256" key="7">
    <source>
        <dbReference type="ARBA" id="ARBA00023242"/>
    </source>
</evidence>
<comment type="similarity">
    <text evidence="2">Belongs to the MCM10 family.</text>
</comment>
<accession>A0AB34KY88</accession>
<feature type="compositionally biased region" description="Basic and acidic residues" evidence="8">
    <location>
        <begin position="1"/>
        <end position="14"/>
    </location>
</feature>
<feature type="compositionally biased region" description="Polar residues" evidence="8">
    <location>
        <begin position="304"/>
        <end position="317"/>
    </location>
</feature>
<dbReference type="InterPro" id="IPR012340">
    <property type="entry name" value="NA-bd_OB-fold"/>
</dbReference>
<organism evidence="11 12">
    <name type="scientific">Cladosporium halotolerans</name>
    <dbReference type="NCBI Taxonomy" id="1052096"/>
    <lineage>
        <taxon>Eukaryota</taxon>
        <taxon>Fungi</taxon>
        <taxon>Dikarya</taxon>
        <taxon>Ascomycota</taxon>
        <taxon>Pezizomycotina</taxon>
        <taxon>Dothideomycetes</taxon>
        <taxon>Dothideomycetidae</taxon>
        <taxon>Cladosporiales</taxon>
        <taxon>Cladosporiaceae</taxon>
        <taxon>Cladosporium</taxon>
    </lineage>
</organism>
<feature type="region of interest" description="Disordered" evidence="8">
    <location>
        <begin position="722"/>
        <end position="806"/>
    </location>
</feature>
<dbReference type="RefSeq" id="XP_069232321.1">
    <property type="nucleotide sequence ID" value="XM_069370655.1"/>
</dbReference>
<feature type="region of interest" description="Disordered" evidence="8">
    <location>
        <begin position="410"/>
        <end position="430"/>
    </location>
</feature>
<dbReference type="GO" id="GO:0003697">
    <property type="term" value="F:single-stranded DNA binding"/>
    <property type="evidence" value="ECO:0007669"/>
    <property type="project" value="InterPro"/>
</dbReference>
<dbReference type="AlphaFoldDB" id="A0AB34KY88"/>
<evidence type="ECO:0000259" key="10">
    <source>
        <dbReference type="Pfam" id="PF22379"/>
    </source>
</evidence>
<feature type="compositionally biased region" description="Acidic residues" evidence="8">
    <location>
        <begin position="795"/>
        <end position="806"/>
    </location>
</feature>
<dbReference type="GeneID" id="96003493"/>
<dbReference type="GO" id="GO:0006270">
    <property type="term" value="P:DNA replication initiation"/>
    <property type="evidence" value="ECO:0007669"/>
    <property type="project" value="InterPro"/>
</dbReference>
<dbReference type="Proteomes" id="UP000803884">
    <property type="component" value="Unassembled WGS sequence"/>
</dbReference>
<dbReference type="InterPro" id="IPR040184">
    <property type="entry name" value="Mcm10"/>
</dbReference>
<dbReference type="GO" id="GO:0003688">
    <property type="term" value="F:DNA replication origin binding"/>
    <property type="evidence" value="ECO:0007669"/>
    <property type="project" value="TreeGrafter"/>
</dbReference>
<dbReference type="GO" id="GO:0043596">
    <property type="term" value="C:nuclear replication fork"/>
    <property type="evidence" value="ECO:0007669"/>
    <property type="project" value="TreeGrafter"/>
</dbReference>
<feature type="region of interest" description="Disordered" evidence="8">
    <location>
        <begin position="1"/>
        <end position="88"/>
    </location>
</feature>
<comment type="subcellular location">
    <subcellularLocation>
        <location evidence="1">Nucleus</location>
    </subcellularLocation>
</comment>
<feature type="compositionally biased region" description="Pro residues" evidence="8">
    <location>
        <begin position="129"/>
        <end position="138"/>
    </location>
</feature>
<keyword evidence="5" id="KW-0863">Zinc-finger</keyword>
<reference evidence="11 12" key="1">
    <citation type="journal article" date="2020" name="Microbiol. Resour. Announc.">
        <title>Draft Genome Sequence of a Cladosporium Species Isolated from the Mesophotic Ascidian Didemnum maculosum.</title>
        <authorList>
            <person name="Gioti A."/>
            <person name="Siaperas R."/>
            <person name="Nikolaivits E."/>
            <person name="Le Goff G."/>
            <person name="Ouazzani J."/>
            <person name="Kotoulas G."/>
            <person name="Topakas E."/>
        </authorList>
    </citation>
    <scope>NUCLEOTIDE SEQUENCE [LARGE SCALE GENOMIC DNA]</scope>
    <source>
        <strain evidence="11 12">TM138-S3</strain>
    </source>
</reference>
<dbReference type="PANTHER" id="PTHR13454">
    <property type="entry name" value="PROTEIN MCM10 HOMOLOG"/>
    <property type="match status" value="1"/>
</dbReference>
<feature type="compositionally biased region" description="Polar residues" evidence="8">
    <location>
        <begin position="253"/>
        <end position="273"/>
    </location>
</feature>
<evidence type="ECO:0000256" key="2">
    <source>
        <dbReference type="ARBA" id="ARBA00009679"/>
    </source>
</evidence>
<evidence type="ECO:0008006" key="13">
    <source>
        <dbReference type="Google" id="ProtNLM"/>
    </source>
</evidence>
<keyword evidence="12" id="KW-1185">Reference proteome</keyword>
<feature type="compositionally biased region" description="Low complexity" evidence="8">
    <location>
        <begin position="656"/>
        <end position="669"/>
    </location>
</feature>
<feature type="region of interest" description="Disordered" evidence="8">
    <location>
        <begin position="101"/>
        <end position="344"/>
    </location>
</feature>
<evidence type="ECO:0000256" key="8">
    <source>
        <dbReference type="SAM" id="MobiDB-lite"/>
    </source>
</evidence>
<protein>
    <recommendedName>
        <fullName evidence="13">Zinc finger Mcm10/DnaG-type domain-containing protein</fullName>
    </recommendedName>
</protein>
<sequence length="806" mass="88364">MVVVRESPRAKVSPDKNGAQWPPRSPFEALMASPSGKKRWEDRRQRNTDRSPSPSPLKRPMSSSKALQDVAMADEDDDDEAEDEETLQLKLQQIEMKLRLKKLQGKKKSPEDEEPSESSLRSSSARASPPKPLQPPISQPYLRRPDIEVPVSPTRDRQPLGNPVSPARARLGLSAAAKAQDISLKRARDGTIKPSSSQQTPTSRMKEEIARPVSSFSARLAKSRQEQQDQQARNDRIERARGNGFNFQDKLKNSTPTSSRTPGDSARPSSQFTGERMPSAVKGSDASDQIRGRSTPSFAPESNPFVTTTNSQSKSGTQGDGHDHGGPADESDVNIPWDNKQDGSGYDPFSGVHLTKRHIAHVDVARALEGSELYPLPRLLKEVKAPEYDPPDCESDYIVFGILASKSTPYSHKQTHRTNDKKQPQEDATAPRNKFMVMTLVDLKWEIDLFLFGTAFDQFWKLTEGTLLAIQNPAILPPKGNQNNGKFSLKLGSSEDRVMEIGTARDLGYCVSVKKDGNKCGAWIDKRSTQVCDFHLNLMIDRNRKGRMEVNTMWRGGTSDSAEQWKKRAQNPANGKKSMPGKSAGEHGRLWTVNTGFGKSAASLLDGEDKASVESLTAEETSRRRIAAAQRERDLARKLENMGGSVGADYLRARQTHTTTSTTTRSSHTLSQESTSFEKPSASELGLLGNKATAILLSPAKDRKRHFGVGAISSAGTEALGWGGAKKSGLLQPKPNRLGSPEKGQTKLTPQPLRGVIRPASQDGSVSPKKRARFALDKGIREPGRESLGTVGLGNDDDDDDDLDIV</sequence>
<evidence type="ECO:0000256" key="4">
    <source>
        <dbReference type="ARBA" id="ARBA00022723"/>
    </source>
</evidence>
<feature type="compositionally biased region" description="Basic and acidic residues" evidence="8">
    <location>
        <begin position="774"/>
        <end position="785"/>
    </location>
</feature>
<evidence type="ECO:0000256" key="3">
    <source>
        <dbReference type="ARBA" id="ARBA00022705"/>
    </source>
</evidence>
<dbReference type="EMBL" id="JAAQHG020000005">
    <property type="protein sequence ID" value="KAL1589216.1"/>
    <property type="molecule type" value="Genomic_DNA"/>
</dbReference>
<feature type="compositionally biased region" description="Basic and acidic residues" evidence="8">
    <location>
        <begin position="38"/>
        <end position="49"/>
    </location>
</feature>
<dbReference type="InterPro" id="IPR055065">
    <property type="entry name" value="OB_MCM10"/>
</dbReference>
<evidence type="ECO:0000259" key="9">
    <source>
        <dbReference type="Pfam" id="PF09329"/>
    </source>
</evidence>
<evidence type="ECO:0000313" key="11">
    <source>
        <dbReference type="EMBL" id="KAL1589216.1"/>
    </source>
</evidence>
<keyword evidence="7" id="KW-0539">Nucleus</keyword>
<evidence type="ECO:0000313" key="12">
    <source>
        <dbReference type="Proteomes" id="UP000803884"/>
    </source>
</evidence>
<keyword evidence="3" id="KW-0235">DNA replication</keyword>
<dbReference type="Pfam" id="PF09329">
    <property type="entry name" value="zf-primase"/>
    <property type="match status" value="1"/>
</dbReference>
<proteinExistence type="inferred from homology"/>
<gene>
    <name evidence="11" type="ORF">WHR41_02049</name>
</gene>
<evidence type="ECO:0000256" key="1">
    <source>
        <dbReference type="ARBA" id="ARBA00004123"/>
    </source>
</evidence>
<feature type="domain" description="Zinc finger Mcm10/DnaG-type" evidence="9">
    <location>
        <begin position="502"/>
        <end position="547"/>
    </location>
</feature>
<evidence type="ECO:0000256" key="5">
    <source>
        <dbReference type="ARBA" id="ARBA00022771"/>
    </source>
</evidence>
<dbReference type="PANTHER" id="PTHR13454:SF11">
    <property type="entry name" value="PROTEIN MCM10 HOMOLOG"/>
    <property type="match status" value="1"/>
</dbReference>
<keyword evidence="4" id="KW-0479">Metal-binding</keyword>
<feature type="compositionally biased region" description="Polar residues" evidence="8">
    <location>
        <begin position="193"/>
        <end position="203"/>
    </location>
</feature>
<keyword evidence="6" id="KW-0862">Zinc</keyword>
<feature type="compositionally biased region" description="Low complexity" evidence="8">
    <location>
        <begin position="117"/>
        <end position="128"/>
    </location>
</feature>
<dbReference type="Gene3D" id="2.40.50.140">
    <property type="entry name" value="Nucleic acid-binding proteins"/>
    <property type="match status" value="1"/>
</dbReference>
<evidence type="ECO:0000256" key="6">
    <source>
        <dbReference type="ARBA" id="ARBA00022833"/>
    </source>
</evidence>
<feature type="compositionally biased region" description="Acidic residues" evidence="8">
    <location>
        <begin position="72"/>
        <end position="86"/>
    </location>
</feature>
<feature type="domain" description="MCM10 OB-fold" evidence="10">
    <location>
        <begin position="349"/>
        <end position="489"/>
    </location>
</feature>
<dbReference type="Pfam" id="PF22379">
    <property type="entry name" value="OB_MCM10"/>
    <property type="match status" value="1"/>
</dbReference>
<dbReference type="InterPro" id="IPR015408">
    <property type="entry name" value="Znf_Mcm10/DnaG"/>
</dbReference>
<name>A0AB34KY88_9PEZI</name>
<feature type="region of interest" description="Disordered" evidence="8">
    <location>
        <begin position="649"/>
        <end position="682"/>
    </location>
</feature>
<comment type="caution">
    <text evidence="11">The sequence shown here is derived from an EMBL/GenBank/DDBJ whole genome shotgun (WGS) entry which is preliminary data.</text>
</comment>